<dbReference type="PANTHER" id="PTHR10903:SF184">
    <property type="entry name" value="GTP-BINDING PROTEIN A"/>
    <property type="match status" value="1"/>
</dbReference>
<dbReference type="Gene3D" id="3.40.50.300">
    <property type="entry name" value="P-loop containing nucleotide triphosphate hydrolases"/>
    <property type="match status" value="1"/>
</dbReference>
<dbReference type="InterPro" id="IPR027417">
    <property type="entry name" value="P-loop_NTPase"/>
</dbReference>
<comment type="caution">
    <text evidence="6">The sequence shown here is derived from an EMBL/GenBank/DDBJ whole genome shotgun (WGS) entry which is preliminary data.</text>
</comment>
<gene>
    <name evidence="6" type="ORF">JBS370_LOCUS36468</name>
</gene>
<organism evidence="6 7">
    <name type="scientific">Rotaria sordida</name>
    <dbReference type="NCBI Taxonomy" id="392033"/>
    <lineage>
        <taxon>Eukaryota</taxon>
        <taxon>Metazoa</taxon>
        <taxon>Spiralia</taxon>
        <taxon>Gnathifera</taxon>
        <taxon>Rotifera</taxon>
        <taxon>Eurotatoria</taxon>
        <taxon>Bdelloidea</taxon>
        <taxon>Philodinida</taxon>
        <taxon>Philodinidae</taxon>
        <taxon>Rotaria</taxon>
    </lineage>
</organism>
<keyword evidence="4" id="KW-0175">Coiled coil</keyword>
<dbReference type="PANTHER" id="PTHR10903">
    <property type="entry name" value="GTPASE, IMAP FAMILY MEMBER-RELATED"/>
    <property type="match status" value="1"/>
</dbReference>
<protein>
    <recommendedName>
        <fullName evidence="5">AIG1-type G domain-containing protein</fullName>
    </recommendedName>
</protein>
<comment type="similarity">
    <text evidence="1">Belongs to the TRAFAC class TrmE-Era-EngA-EngB-Septin-like GTPase superfamily. AIG1/Toc34/Toc159-like paraseptin GTPase family. IAN subfamily.</text>
</comment>
<dbReference type="Proteomes" id="UP000663836">
    <property type="component" value="Unassembled WGS sequence"/>
</dbReference>
<accession>A0A820B348</accession>
<evidence type="ECO:0000256" key="4">
    <source>
        <dbReference type="SAM" id="Coils"/>
    </source>
</evidence>
<name>A0A820B348_9BILA</name>
<dbReference type="GO" id="GO:0005525">
    <property type="term" value="F:GTP binding"/>
    <property type="evidence" value="ECO:0007669"/>
    <property type="project" value="UniProtKB-KW"/>
</dbReference>
<dbReference type="SUPFAM" id="SSF52540">
    <property type="entry name" value="P-loop containing nucleoside triphosphate hydrolases"/>
    <property type="match status" value="1"/>
</dbReference>
<feature type="non-terminal residue" evidence="6">
    <location>
        <position position="1"/>
    </location>
</feature>
<keyword evidence="3" id="KW-0342">GTP-binding</keyword>
<dbReference type="PROSITE" id="PS51720">
    <property type="entry name" value="G_AIG1"/>
    <property type="match status" value="1"/>
</dbReference>
<dbReference type="AlphaFoldDB" id="A0A820B348"/>
<evidence type="ECO:0000313" key="7">
    <source>
        <dbReference type="Proteomes" id="UP000663836"/>
    </source>
</evidence>
<keyword evidence="2" id="KW-0547">Nucleotide-binding</keyword>
<evidence type="ECO:0000256" key="1">
    <source>
        <dbReference type="ARBA" id="ARBA00008535"/>
    </source>
</evidence>
<proteinExistence type="inferred from homology"/>
<feature type="domain" description="AIG1-type G" evidence="5">
    <location>
        <begin position="10"/>
        <end position="220"/>
    </location>
</feature>
<feature type="coiled-coil region" evidence="4">
    <location>
        <begin position="180"/>
        <end position="207"/>
    </location>
</feature>
<evidence type="ECO:0000256" key="3">
    <source>
        <dbReference type="ARBA" id="ARBA00023134"/>
    </source>
</evidence>
<evidence type="ECO:0000256" key="2">
    <source>
        <dbReference type="ARBA" id="ARBA00022741"/>
    </source>
</evidence>
<dbReference type="InterPro" id="IPR006703">
    <property type="entry name" value="G_AIG1"/>
</dbReference>
<evidence type="ECO:0000259" key="5">
    <source>
        <dbReference type="PROSITE" id="PS51720"/>
    </source>
</evidence>
<dbReference type="EMBL" id="CAJOBD010014421">
    <property type="protein sequence ID" value="CAF4199895.1"/>
    <property type="molecule type" value="Genomic_DNA"/>
</dbReference>
<dbReference type="Pfam" id="PF04548">
    <property type="entry name" value="AIG1"/>
    <property type="match status" value="1"/>
</dbReference>
<reference evidence="6" key="1">
    <citation type="submission" date="2021-02" db="EMBL/GenBank/DDBJ databases">
        <authorList>
            <person name="Nowell W R."/>
        </authorList>
    </citation>
    <scope>NUCLEOTIDE SEQUENCE</scope>
</reference>
<sequence>MEKFINEREGKELRLILVGKSGHGKSSVGNSLCAAKVFPTRSSSSSCTKTCPVRDREFEGIELIVCDTPGLFNTKMKLKDIKQEICRSLQTMLSPGLHTFLIVLSAAHRFTEEEQKAIGYINKIFGPNAHKYSDDPLQHLIAQCHHHYIGINNRAGQDERDEKIRQLIIMIQTLLQERELEFLRLAQNEIELQKKEMREEIKKEFQEYFGQHWLEITQQS</sequence>
<evidence type="ECO:0000313" key="6">
    <source>
        <dbReference type="EMBL" id="CAF4199895.1"/>
    </source>
</evidence>
<dbReference type="InterPro" id="IPR045058">
    <property type="entry name" value="GIMA/IAN/Toc"/>
</dbReference>